<evidence type="ECO:0000256" key="8">
    <source>
        <dbReference type="ARBA" id="ARBA00025322"/>
    </source>
</evidence>
<protein>
    <recommendedName>
        <fullName evidence="3 9">Mitochondrial inner membrane protease ATP23</fullName>
        <ecNumber evidence="9">3.4.24.-</ecNumber>
    </recommendedName>
</protein>
<comment type="function">
    <text evidence="8">Has a dual role in the assembly of mitochondrial ATPase. Acts as a protease that removes N-terminal residues of mitochondrial ATPase CF(0) subunit 6 at the intermembrane space side. Also involved in the correct assembly of the membrane-embedded ATPase CF(0) particle, probably mediating association of subunit 6 with the subunit 9 ring.</text>
</comment>
<dbReference type="GO" id="GO:0046872">
    <property type="term" value="F:metal ion binding"/>
    <property type="evidence" value="ECO:0007669"/>
    <property type="project" value="UniProtKB-KW"/>
</dbReference>
<dbReference type="OrthoDB" id="285308at2759"/>
<accession>A0A8E2FCW6</accession>
<dbReference type="PANTHER" id="PTHR21711:SF0">
    <property type="entry name" value="MITOCHONDRIAL INNER MEMBRANE PROTEASE ATP23 HOMOLOG"/>
    <property type="match status" value="1"/>
</dbReference>
<sequence length="237" mass="27657">MPEIPDGSPPQPTTSKSAPSPPKPDAIFYTWSTFFSILSGQASKEERQEYFLERDILKEESDCKKCETQRDHLFKYSPTVRFMQSEVAKLGLDINSTNVRCKRCTADQSGGFDLNYGILLCANHMRNRGHIEDTMAHEMVHAYDYMRFKVDDWNLRHQACTEIRASTLSGECRFTREFFTRDQWKITRQLQECVRRRATLSLMARPACKDDVHAARIVNEVWDSCFTDTRPFDEIYR</sequence>
<keyword evidence="6 9" id="KW-0378">Hydrolase</keyword>
<evidence type="ECO:0000256" key="6">
    <source>
        <dbReference type="ARBA" id="ARBA00022801"/>
    </source>
</evidence>
<evidence type="ECO:0000256" key="10">
    <source>
        <dbReference type="SAM" id="MobiDB-lite"/>
    </source>
</evidence>
<evidence type="ECO:0000256" key="2">
    <source>
        <dbReference type="ARBA" id="ARBA00009915"/>
    </source>
</evidence>
<comment type="similarity">
    <text evidence="2 9">Belongs to the peptidase M76 family.</text>
</comment>
<dbReference type="EMBL" id="KV748588">
    <property type="protein sequence ID" value="OCL14321.1"/>
    <property type="molecule type" value="Genomic_DNA"/>
</dbReference>
<keyword evidence="9" id="KW-0496">Mitochondrion</keyword>
<dbReference type="EC" id="3.4.24.-" evidence="9"/>
<evidence type="ECO:0000256" key="7">
    <source>
        <dbReference type="ARBA" id="ARBA00023049"/>
    </source>
</evidence>
<dbReference type="GO" id="GO:0034982">
    <property type="term" value="P:mitochondrial protein processing"/>
    <property type="evidence" value="ECO:0007669"/>
    <property type="project" value="TreeGrafter"/>
</dbReference>
<comment type="subcellular location">
    <subcellularLocation>
        <location evidence="1 9">Mitochondrion inner membrane</location>
        <topology evidence="1 9">Peripheral membrane protein</topology>
        <orientation evidence="1 9">Intermembrane side</orientation>
    </subcellularLocation>
</comment>
<dbReference type="GO" id="GO:0033615">
    <property type="term" value="P:mitochondrial proton-transporting ATP synthase complex assembly"/>
    <property type="evidence" value="ECO:0007669"/>
    <property type="project" value="TreeGrafter"/>
</dbReference>
<keyword evidence="9" id="KW-0999">Mitochondrion inner membrane</keyword>
<dbReference type="InterPro" id="IPR019165">
    <property type="entry name" value="Peptidase_M76_ATP23"/>
</dbReference>
<keyword evidence="7 9" id="KW-0482">Metalloprotease</keyword>
<dbReference type="Proteomes" id="UP000250140">
    <property type="component" value="Unassembled WGS sequence"/>
</dbReference>
<feature type="region of interest" description="Disordered" evidence="10">
    <location>
        <begin position="1"/>
        <end position="24"/>
    </location>
</feature>
<reference evidence="11 12" key="1">
    <citation type="journal article" date="2016" name="Nat. Commun.">
        <title>Ectomycorrhizal ecology is imprinted in the genome of the dominant symbiotic fungus Cenococcum geophilum.</title>
        <authorList>
            <consortium name="DOE Joint Genome Institute"/>
            <person name="Peter M."/>
            <person name="Kohler A."/>
            <person name="Ohm R.A."/>
            <person name="Kuo A."/>
            <person name="Krutzmann J."/>
            <person name="Morin E."/>
            <person name="Arend M."/>
            <person name="Barry K.W."/>
            <person name="Binder M."/>
            <person name="Choi C."/>
            <person name="Clum A."/>
            <person name="Copeland A."/>
            <person name="Grisel N."/>
            <person name="Haridas S."/>
            <person name="Kipfer T."/>
            <person name="LaButti K."/>
            <person name="Lindquist E."/>
            <person name="Lipzen A."/>
            <person name="Maire R."/>
            <person name="Meier B."/>
            <person name="Mihaltcheva S."/>
            <person name="Molinier V."/>
            <person name="Murat C."/>
            <person name="Poggeler S."/>
            <person name="Quandt C.A."/>
            <person name="Sperisen C."/>
            <person name="Tritt A."/>
            <person name="Tisserant E."/>
            <person name="Crous P.W."/>
            <person name="Henrissat B."/>
            <person name="Nehls U."/>
            <person name="Egli S."/>
            <person name="Spatafora J.W."/>
            <person name="Grigoriev I.V."/>
            <person name="Martin F.M."/>
        </authorList>
    </citation>
    <scope>NUCLEOTIDE SEQUENCE [LARGE SCALE GENOMIC DNA]</scope>
    <source>
        <strain evidence="11 12">CBS 207.34</strain>
    </source>
</reference>
<evidence type="ECO:0000256" key="9">
    <source>
        <dbReference type="RuleBase" id="RU364057"/>
    </source>
</evidence>
<keyword evidence="5 9" id="KW-0479">Metal-binding</keyword>
<name>A0A8E2FCW6_9PEZI</name>
<dbReference type="Pfam" id="PF09768">
    <property type="entry name" value="Peptidase_M76"/>
    <property type="match status" value="1"/>
</dbReference>
<evidence type="ECO:0000256" key="4">
    <source>
        <dbReference type="ARBA" id="ARBA00022670"/>
    </source>
</evidence>
<dbReference type="GO" id="GO:0004222">
    <property type="term" value="F:metalloendopeptidase activity"/>
    <property type="evidence" value="ECO:0007669"/>
    <property type="project" value="InterPro"/>
</dbReference>
<keyword evidence="12" id="KW-1185">Reference proteome</keyword>
<dbReference type="AlphaFoldDB" id="A0A8E2FCW6"/>
<keyword evidence="9" id="KW-0472">Membrane</keyword>
<evidence type="ECO:0000313" key="12">
    <source>
        <dbReference type="Proteomes" id="UP000250140"/>
    </source>
</evidence>
<evidence type="ECO:0000256" key="1">
    <source>
        <dbReference type="ARBA" id="ARBA00004137"/>
    </source>
</evidence>
<organism evidence="11 12">
    <name type="scientific">Glonium stellatum</name>
    <dbReference type="NCBI Taxonomy" id="574774"/>
    <lineage>
        <taxon>Eukaryota</taxon>
        <taxon>Fungi</taxon>
        <taxon>Dikarya</taxon>
        <taxon>Ascomycota</taxon>
        <taxon>Pezizomycotina</taxon>
        <taxon>Dothideomycetes</taxon>
        <taxon>Pleosporomycetidae</taxon>
        <taxon>Gloniales</taxon>
        <taxon>Gloniaceae</taxon>
        <taxon>Glonium</taxon>
    </lineage>
</organism>
<proteinExistence type="inferred from homology"/>
<dbReference type="GO" id="GO:0005743">
    <property type="term" value="C:mitochondrial inner membrane"/>
    <property type="evidence" value="ECO:0007669"/>
    <property type="project" value="UniProtKB-SubCell"/>
</dbReference>
<evidence type="ECO:0000256" key="5">
    <source>
        <dbReference type="ARBA" id="ARBA00022723"/>
    </source>
</evidence>
<dbReference type="PANTHER" id="PTHR21711">
    <property type="entry name" value="MITOCHONDRIAL INNER MEMBRANE PROTEASE"/>
    <property type="match status" value="1"/>
</dbReference>
<evidence type="ECO:0000313" key="11">
    <source>
        <dbReference type="EMBL" id="OCL14321.1"/>
    </source>
</evidence>
<keyword evidence="4 9" id="KW-0645">Protease</keyword>
<gene>
    <name evidence="11" type="ORF">AOQ84DRAFT_371389</name>
</gene>
<evidence type="ECO:0000256" key="3">
    <source>
        <dbReference type="ARBA" id="ARBA00014615"/>
    </source>
</evidence>